<dbReference type="SUPFAM" id="SSF90123">
    <property type="entry name" value="ABC transporter transmembrane region"/>
    <property type="match status" value="1"/>
</dbReference>
<evidence type="ECO:0000259" key="6">
    <source>
        <dbReference type="PROSITE" id="PS50929"/>
    </source>
</evidence>
<dbReference type="PROSITE" id="PS50929">
    <property type="entry name" value="ABC_TM1F"/>
    <property type="match status" value="1"/>
</dbReference>
<sequence>MLRIIFDNIGEYRKYAILSPFFVLLEVATNVAITFYMTKIIDIGIMTNSSADVIKYGVILLILAACSLGAGIASGYLATKSSAGLSKNMRYAMFDNITNFSFENIDKFKKGSLITRMTTDVQMVQMAFQLSTRMAIRAPLTLILALIMSFRLSPKLVPYFFIIILIISIGMGIIMTKSYPIFERVFKITDKLNTDVSENLAAIRVVKSFVG</sequence>
<keyword evidence="3 5" id="KW-1133">Transmembrane helix</keyword>
<feature type="transmembrane region" description="Helical" evidence="5">
    <location>
        <begin position="156"/>
        <end position="174"/>
    </location>
</feature>
<dbReference type="InterPro" id="IPR011527">
    <property type="entry name" value="ABC1_TM_dom"/>
</dbReference>
<protein>
    <submittedName>
        <fullName evidence="7">ABC-type multidrug transport system fused ATPase/permease subunit</fullName>
    </submittedName>
</protein>
<dbReference type="Proteomes" id="UP001549162">
    <property type="component" value="Unassembled WGS sequence"/>
</dbReference>
<dbReference type="InterPro" id="IPR036640">
    <property type="entry name" value="ABC1_TM_sf"/>
</dbReference>
<proteinExistence type="predicted"/>
<reference evidence="7 8" key="1">
    <citation type="submission" date="2024-06" db="EMBL/GenBank/DDBJ databases">
        <title>Genomic Encyclopedia of Type Strains, Phase IV (KMG-IV): sequencing the most valuable type-strain genomes for metagenomic binning, comparative biology and taxonomic classification.</title>
        <authorList>
            <person name="Goeker M."/>
        </authorList>
    </citation>
    <scope>NUCLEOTIDE SEQUENCE [LARGE SCALE GENOMIC DNA]</scope>
    <source>
        <strain evidence="7 8">DSM 21460</strain>
    </source>
</reference>
<organism evidence="7 8">
    <name type="scientific">Peptoniphilus olsenii</name>
    <dbReference type="NCBI Taxonomy" id="411570"/>
    <lineage>
        <taxon>Bacteria</taxon>
        <taxon>Bacillati</taxon>
        <taxon>Bacillota</taxon>
        <taxon>Tissierellia</taxon>
        <taxon>Tissierellales</taxon>
        <taxon>Peptoniphilaceae</taxon>
        <taxon>Peptoniphilus</taxon>
    </lineage>
</organism>
<feature type="transmembrane region" description="Helical" evidence="5">
    <location>
        <begin position="56"/>
        <end position="79"/>
    </location>
</feature>
<feature type="transmembrane region" description="Helical" evidence="5">
    <location>
        <begin position="134"/>
        <end position="150"/>
    </location>
</feature>
<gene>
    <name evidence="7" type="ORF">ABID14_000682</name>
</gene>
<dbReference type="PANTHER" id="PTHR43394">
    <property type="entry name" value="ATP-DEPENDENT PERMEASE MDL1, MITOCHONDRIAL"/>
    <property type="match status" value="1"/>
</dbReference>
<dbReference type="EMBL" id="JBEPMA010000003">
    <property type="protein sequence ID" value="MET3617054.1"/>
    <property type="molecule type" value="Genomic_DNA"/>
</dbReference>
<dbReference type="RefSeq" id="WP_354367139.1">
    <property type="nucleotide sequence ID" value="NZ_JBEPMA010000003.1"/>
</dbReference>
<evidence type="ECO:0000313" key="8">
    <source>
        <dbReference type="Proteomes" id="UP001549162"/>
    </source>
</evidence>
<comment type="caution">
    <text evidence="7">The sequence shown here is derived from an EMBL/GenBank/DDBJ whole genome shotgun (WGS) entry which is preliminary data.</text>
</comment>
<evidence type="ECO:0000256" key="1">
    <source>
        <dbReference type="ARBA" id="ARBA00004651"/>
    </source>
</evidence>
<evidence type="ECO:0000256" key="5">
    <source>
        <dbReference type="SAM" id="Phobius"/>
    </source>
</evidence>
<dbReference type="Pfam" id="PF00664">
    <property type="entry name" value="ABC_membrane"/>
    <property type="match status" value="1"/>
</dbReference>
<dbReference type="Gene3D" id="1.20.1560.10">
    <property type="entry name" value="ABC transporter type 1, transmembrane domain"/>
    <property type="match status" value="1"/>
</dbReference>
<keyword evidence="2 5" id="KW-0812">Transmembrane</keyword>
<keyword evidence="8" id="KW-1185">Reference proteome</keyword>
<evidence type="ECO:0000256" key="4">
    <source>
        <dbReference type="ARBA" id="ARBA00023136"/>
    </source>
</evidence>
<keyword evidence="4 5" id="KW-0472">Membrane</keyword>
<accession>A0ABV2J8E3</accession>
<comment type="subcellular location">
    <subcellularLocation>
        <location evidence="1">Cell membrane</location>
        <topology evidence="1">Multi-pass membrane protein</topology>
    </subcellularLocation>
</comment>
<dbReference type="PANTHER" id="PTHR43394:SF1">
    <property type="entry name" value="ATP-BINDING CASSETTE SUB-FAMILY B MEMBER 10, MITOCHONDRIAL"/>
    <property type="match status" value="1"/>
</dbReference>
<feature type="transmembrane region" description="Helical" evidence="5">
    <location>
        <begin position="12"/>
        <end position="36"/>
    </location>
</feature>
<dbReference type="InterPro" id="IPR039421">
    <property type="entry name" value="Type_1_exporter"/>
</dbReference>
<evidence type="ECO:0000256" key="2">
    <source>
        <dbReference type="ARBA" id="ARBA00022692"/>
    </source>
</evidence>
<feature type="domain" description="ABC transmembrane type-1" evidence="6">
    <location>
        <begin position="17"/>
        <end position="211"/>
    </location>
</feature>
<evidence type="ECO:0000313" key="7">
    <source>
        <dbReference type="EMBL" id="MET3617054.1"/>
    </source>
</evidence>
<evidence type="ECO:0000256" key="3">
    <source>
        <dbReference type="ARBA" id="ARBA00022989"/>
    </source>
</evidence>
<name>A0ABV2J8E3_9FIRM</name>